<proteinExistence type="inferred from homology"/>
<dbReference type="PANTHER" id="PTHR23305:SF18">
    <property type="entry name" value="OBG-TYPE G DOMAIN-CONTAINING PROTEIN"/>
    <property type="match status" value="1"/>
</dbReference>
<dbReference type="SUPFAM" id="SSF52540">
    <property type="entry name" value="P-loop containing nucleoside triphosphate hydrolases"/>
    <property type="match status" value="1"/>
</dbReference>
<evidence type="ECO:0000256" key="2">
    <source>
        <dbReference type="ARBA" id="ARBA00022723"/>
    </source>
</evidence>
<evidence type="ECO:0000313" key="8">
    <source>
        <dbReference type="EMBL" id="HIT50560.1"/>
    </source>
</evidence>
<dbReference type="InterPro" id="IPR006073">
    <property type="entry name" value="GTP-bd"/>
</dbReference>
<dbReference type="Gene3D" id="3.10.20.30">
    <property type="match status" value="1"/>
</dbReference>
<accession>A0A9D1GRQ3</accession>
<organism evidence="8 9">
    <name type="scientific">Candidatus Pelethenecus faecipullorum</name>
    <dbReference type="NCBI Taxonomy" id="2840900"/>
    <lineage>
        <taxon>Bacteria</taxon>
        <taxon>Bacillati</taxon>
        <taxon>Mycoplasmatota</taxon>
        <taxon>Mollicutes</taxon>
        <taxon>Candidatus Pelethenecus</taxon>
    </lineage>
</organism>
<dbReference type="PIRSF" id="PIRSF006641">
    <property type="entry name" value="CHP00092"/>
    <property type="match status" value="1"/>
</dbReference>
<comment type="cofactor">
    <cofactor evidence="1">
        <name>Mg(2+)</name>
        <dbReference type="ChEBI" id="CHEBI:18420"/>
    </cofactor>
</comment>
<gene>
    <name evidence="8" type="primary">ychF</name>
    <name evidence="8" type="ORF">IAD46_05975</name>
</gene>
<dbReference type="HAMAP" id="MF_00944">
    <property type="entry name" value="YchF_OLA1_ATPase"/>
    <property type="match status" value="1"/>
</dbReference>
<dbReference type="GO" id="GO:0005525">
    <property type="term" value="F:GTP binding"/>
    <property type="evidence" value="ECO:0007669"/>
    <property type="project" value="InterPro"/>
</dbReference>
<dbReference type="InterPro" id="IPR012675">
    <property type="entry name" value="Beta-grasp_dom_sf"/>
</dbReference>
<dbReference type="Pfam" id="PF01926">
    <property type="entry name" value="MMR_HSR1"/>
    <property type="match status" value="1"/>
</dbReference>
<dbReference type="Proteomes" id="UP000886758">
    <property type="component" value="Unassembled WGS sequence"/>
</dbReference>
<dbReference type="PRINTS" id="PR00326">
    <property type="entry name" value="GTP1OBG"/>
</dbReference>
<protein>
    <submittedName>
        <fullName evidence="8">Redox-regulated ATPase YchF</fullName>
    </submittedName>
</protein>
<evidence type="ECO:0000313" key="9">
    <source>
        <dbReference type="Proteomes" id="UP000886758"/>
    </source>
</evidence>
<dbReference type="GO" id="GO:0005737">
    <property type="term" value="C:cytoplasm"/>
    <property type="evidence" value="ECO:0007669"/>
    <property type="project" value="TreeGrafter"/>
</dbReference>
<dbReference type="Gene3D" id="1.10.150.300">
    <property type="entry name" value="TGS-like domain"/>
    <property type="match status" value="1"/>
</dbReference>
<evidence type="ECO:0000256" key="4">
    <source>
        <dbReference type="ARBA" id="ARBA00022840"/>
    </source>
</evidence>
<dbReference type="InterPro" id="IPR004396">
    <property type="entry name" value="ATPase_YchF/OLA1"/>
</dbReference>
<dbReference type="GO" id="GO:0005524">
    <property type="term" value="F:ATP binding"/>
    <property type="evidence" value="ECO:0007669"/>
    <property type="project" value="UniProtKB-KW"/>
</dbReference>
<evidence type="ECO:0000256" key="1">
    <source>
        <dbReference type="ARBA" id="ARBA00001946"/>
    </source>
</evidence>
<dbReference type="InterPro" id="IPR013029">
    <property type="entry name" value="YchF_C"/>
</dbReference>
<dbReference type="Gene3D" id="3.40.50.300">
    <property type="entry name" value="P-loop containing nucleotide triphosphate hydrolases"/>
    <property type="match status" value="1"/>
</dbReference>
<evidence type="ECO:0000256" key="3">
    <source>
        <dbReference type="ARBA" id="ARBA00022741"/>
    </source>
</evidence>
<feature type="coiled-coil region" evidence="6">
    <location>
        <begin position="130"/>
        <end position="157"/>
    </location>
</feature>
<keyword evidence="5" id="KW-0460">Magnesium</keyword>
<keyword evidence="4" id="KW-0067">ATP-binding</keyword>
<evidence type="ECO:0000256" key="5">
    <source>
        <dbReference type="ARBA" id="ARBA00022842"/>
    </source>
</evidence>
<dbReference type="PROSITE" id="PS51710">
    <property type="entry name" value="G_OBG"/>
    <property type="match status" value="1"/>
</dbReference>
<dbReference type="InterPro" id="IPR023192">
    <property type="entry name" value="TGS-like_dom_sf"/>
</dbReference>
<dbReference type="InterPro" id="IPR031167">
    <property type="entry name" value="G_OBG"/>
</dbReference>
<name>A0A9D1GRQ3_9MOLU</name>
<sequence length="365" mass="40372">MALTAGIVGLPNVGKSTLFNAITKAGVLAANYPFATIEPNVGMVLVPDERLTVLSRMYHPKKTTPAVCEFTDIAGLVKGASKGEGLGNQFLGNIRNCDAILEVVRCFEDGNITHVEGKIDPIRDAKIIELELILADLDGVTKRLSKLEKKAQSKVEDAPYEYALLKKIETQLLNERPIRLLSFDETESKYLKTYGFLTAKPFMLVANIAEKNISALDQDKHYQDLLAYALENDCKVIAISAEIEAELAVLQEEDKALFLEDLGLEEPGLNRLVRATYDLLGYATFFTTGPDECRAWTFQKGMLAPACAGIIHSDFERGFIRAETVSYEDLIRCGSMVKAKEAGLVRQEGKDYVVKDGDVMLFKFN</sequence>
<dbReference type="InterPro" id="IPR012676">
    <property type="entry name" value="TGS-like"/>
</dbReference>
<feature type="domain" description="OBG-type G" evidence="7">
    <location>
        <begin position="3"/>
        <end position="259"/>
    </location>
</feature>
<dbReference type="InterPro" id="IPR041706">
    <property type="entry name" value="YchF_N"/>
</dbReference>
<dbReference type="Pfam" id="PF06071">
    <property type="entry name" value="YchF-GTPase_C"/>
    <property type="match status" value="1"/>
</dbReference>
<dbReference type="GO" id="GO:0016887">
    <property type="term" value="F:ATP hydrolysis activity"/>
    <property type="evidence" value="ECO:0007669"/>
    <property type="project" value="InterPro"/>
</dbReference>
<dbReference type="PANTHER" id="PTHR23305">
    <property type="entry name" value="OBG GTPASE FAMILY"/>
    <property type="match status" value="1"/>
</dbReference>
<reference evidence="8" key="1">
    <citation type="submission" date="2020-10" db="EMBL/GenBank/DDBJ databases">
        <authorList>
            <person name="Gilroy R."/>
        </authorList>
    </citation>
    <scope>NUCLEOTIDE SEQUENCE</scope>
    <source>
        <strain evidence="8">ChiW17-6978</strain>
    </source>
</reference>
<dbReference type="SUPFAM" id="SSF81271">
    <property type="entry name" value="TGS-like"/>
    <property type="match status" value="1"/>
</dbReference>
<dbReference type="AlphaFoldDB" id="A0A9D1GRQ3"/>
<dbReference type="FunFam" id="1.10.150.300:FF:000001">
    <property type="entry name" value="Ribosome-binding ATPase YchF"/>
    <property type="match status" value="1"/>
</dbReference>
<dbReference type="CDD" id="cd04867">
    <property type="entry name" value="TGS_YchF_OLA1"/>
    <property type="match status" value="1"/>
</dbReference>
<dbReference type="EMBL" id="DVLF01000185">
    <property type="protein sequence ID" value="HIT50560.1"/>
    <property type="molecule type" value="Genomic_DNA"/>
</dbReference>
<keyword evidence="3" id="KW-0547">Nucleotide-binding</keyword>
<evidence type="ECO:0000259" key="7">
    <source>
        <dbReference type="PROSITE" id="PS51710"/>
    </source>
</evidence>
<dbReference type="FunFam" id="3.10.20.30:FF:000001">
    <property type="entry name" value="Ribosome-binding ATPase YchF"/>
    <property type="match status" value="1"/>
</dbReference>
<reference evidence="8" key="2">
    <citation type="journal article" date="2021" name="PeerJ">
        <title>Extensive microbial diversity within the chicken gut microbiome revealed by metagenomics and culture.</title>
        <authorList>
            <person name="Gilroy R."/>
            <person name="Ravi A."/>
            <person name="Getino M."/>
            <person name="Pursley I."/>
            <person name="Horton D.L."/>
            <person name="Alikhan N.F."/>
            <person name="Baker D."/>
            <person name="Gharbi K."/>
            <person name="Hall N."/>
            <person name="Watson M."/>
            <person name="Adriaenssens E.M."/>
            <person name="Foster-Nyarko E."/>
            <person name="Jarju S."/>
            <person name="Secka A."/>
            <person name="Antonio M."/>
            <person name="Oren A."/>
            <person name="Chaudhuri R.R."/>
            <person name="La Ragione R."/>
            <person name="Hildebrand F."/>
            <person name="Pallen M.J."/>
        </authorList>
    </citation>
    <scope>NUCLEOTIDE SEQUENCE</scope>
    <source>
        <strain evidence="8">ChiW17-6978</strain>
    </source>
</reference>
<dbReference type="CDD" id="cd01900">
    <property type="entry name" value="YchF"/>
    <property type="match status" value="1"/>
</dbReference>
<dbReference type="InterPro" id="IPR027417">
    <property type="entry name" value="P-loop_NTPase"/>
</dbReference>
<keyword evidence="6" id="KW-0175">Coiled coil</keyword>
<keyword evidence="2" id="KW-0479">Metal-binding</keyword>
<evidence type="ECO:0000256" key="6">
    <source>
        <dbReference type="SAM" id="Coils"/>
    </source>
</evidence>
<comment type="caution">
    <text evidence="8">The sequence shown here is derived from an EMBL/GenBank/DDBJ whole genome shotgun (WGS) entry which is preliminary data.</text>
</comment>
<dbReference type="NCBIfam" id="TIGR00092">
    <property type="entry name" value="redox-regulated ATPase YchF"/>
    <property type="match status" value="1"/>
</dbReference>
<dbReference type="GO" id="GO:0046872">
    <property type="term" value="F:metal ion binding"/>
    <property type="evidence" value="ECO:0007669"/>
    <property type="project" value="UniProtKB-KW"/>
</dbReference>
<feature type="non-terminal residue" evidence="8">
    <location>
        <position position="365"/>
    </location>
</feature>